<evidence type="ECO:0000259" key="8">
    <source>
        <dbReference type="PROSITE" id="PS50940"/>
    </source>
</evidence>
<feature type="chain" id="PRO_5012723888" evidence="7">
    <location>
        <begin position="22"/>
        <end position="364"/>
    </location>
</feature>
<keyword evidence="2 7" id="KW-0732">Signal</keyword>
<name>A0A1J1J929_9DIPT</name>
<dbReference type="OrthoDB" id="7769297at2759"/>
<protein>
    <submittedName>
        <fullName evidence="9">CLUMA_CG021328, isoform A</fullName>
    </submittedName>
</protein>
<dbReference type="Proteomes" id="UP000183832">
    <property type="component" value="Unassembled WGS sequence"/>
</dbReference>
<organism evidence="9 10">
    <name type="scientific">Clunio marinus</name>
    <dbReference type="NCBI Taxonomy" id="568069"/>
    <lineage>
        <taxon>Eukaryota</taxon>
        <taxon>Metazoa</taxon>
        <taxon>Ecdysozoa</taxon>
        <taxon>Arthropoda</taxon>
        <taxon>Hexapoda</taxon>
        <taxon>Insecta</taxon>
        <taxon>Pterygota</taxon>
        <taxon>Neoptera</taxon>
        <taxon>Endopterygota</taxon>
        <taxon>Diptera</taxon>
        <taxon>Nematocera</taxon>
        <taxon>Chironomoidea</taxon>
        <taxon>Chironomidae</taxon>
        <taxon>Clunio</taxon>
    </lineage>
</organism>
<dbReference type="GO" id="GO:0008061">
    <property type="term" value="F:chitin binding"/>
    <property type="evidence" value="ECO:0007669"/>
    <property type="project" value="UniProtKB-KW"/>
</dbReference>
<evidence type="ECO:0000256" key="1">
    <source>
        <dbReference type="ARBA" id="ARBA00022669"/>
    </source>
</evidence>
<keyword evidence="3" id="KW-0677">Repeat</keyword>
<evidence type="ECO:0000313" key="9">
    <source>
        <dbReference type="EMBL" id="CRL08380.1"/>
    </source>
</evidence>
<dbReference type="Gene3D" id="2.170.140.10">
    <property type="entry name" value="Chitin binding domain"/>
    <property type="match status" value="3"/>
</dbReference>
<dbReference type="InterPro" id="IPR051940">
    <property type="entry name" value="Chitin_bind-dev_reg"/>
</dbReference>
<sequence>MSEKLLSILVLLMVSSGEVLSQGYICSGLWQGEIVANPNDCTKFYSCVLFIPVTIDCPQNQVFDRYLLKCVPGNPETCEIFGSSSTTTAPTLPTTPITPIASTTPNTPTPEITSTVPITPTQGTTTSSPIDPVDLDEICRGVFFEALPYPNSLEHYVGCIRGSGVVFKCYEDEFFHPVIHECLQYPTTEESTTPETTTTTRFISTTLAPSLEGICEGKFFDYIAHPTACALYIFCYEELFNIRQCPEFQIWNDSDKTCQSGNRVTCELTVENTLPITEPTTPEPVTTPETTTSLPVTLLPTSTVVYNPCDGVSSGSVPDPQDCTKYFRCVSEIPITSQCTAGQIFSAQRMLCVTGNSETCQPSL</sequence>
<dbReference type="InterPro" id="IPR002557">
    <property type="entry name" value="Chitin-bd_dom"/>
</dbReference>
<evidence type="ECO:0000256" key="3">
    <source>
        <dbReference type="ARBA" id="ARBA00022737"/>
    </source>
</evidence>
<evidence type="ECO:0000256" key="4">
    <source>
        <dbReference type="ARBA" id="ARBA00023157"/>
    </source>
</evidence>
<dbReference type="Pfam" id="PF01607">
    <property type="entry name" value="CBM_14"/>
    <property type="match status" value="3"/>
</dbReference>
<gene>
    <name evidence="9" type="primary">similar to AGAP011617-PA</name>
    <name evidence="9" type="ORF">CLUMA_CG021328</name>
</gene>
<evidence type="ECO:0000256" key="7">
    <source>
        <dbReference type="SAM" id="SignalP"/>
    </source>
</evidence>
<accession>A0A1J1J929</accession>
<dbReference type="AlphaFoldDB" id="A0A1J1J929"/>
<keyword evidence="5" id="KW-0325">Glycoprotein</keyword>
<dbReference type="STRING" id="568069.A0A1J1J929"/>
<feature type="domain" description="Chitin-binding type-2" evidence="8">
    <location>
        <begin position="212"/>
        <end position="268"/>
    </location>
</feature>
<feature type="domain" description="Chitin-binding type-2" evidence="8">
    <location>
        <begin position="23"/>
        <end position="80"/>
    </location>
</feature>
<reference evidence="9 10" key="1">
    <citation type="submission" date="2015-04" db="EMBL/GenBank/DDBJ databases">
        <authorList>
            <person name="Syromyatnikov M.Y."/>
            <person name="Popov V.N."/>
        </authorList>
    </citation>
    <scope>NUCLEOTIDE SEQUENCE [LARGE SCALE GENOMIC DNA]</scope>
</reference>
<evidence type="ECO:0000313" key="10">
    <source>
        <dbReference type="Proteomes" id="UP000183832"/>
    </source>
</evidence>
<evidence type="ECO:0000256" key="6">
    <source>
        <dbReference type="SAM" id="MobiDB-lite"/>
    </source>
</evidence>
<feature type="domain" description="Chitin-binding type-2" evidence="8">
    <location>
        <begin position="306"/>
        <end position="362"/>
    </location>
</feature>
<evidence type="ECO:0000256" key="2">
    <source>
        <dbReference type="ARBA" id="ARBA00022729"/>
    </source>
</evidence>
<dbReference type="EMBL" id="CVRI01000075">
    <property type="protein sequence ID" value="CRL08380.1"/>
    <property type="molecule type" value="Genomic_DNA"/>
</dbReference>
<proteinExistence type="predicted"/>
<dbReference type="PANTHER" id="PTHR23301:SF0">
    <property type="entry name" value="CHITIN-BINDING TYPE-2 DOMAIN-CONTAINING PROTEIN-RELATED"/>
    <property type="match status" value="1"/>
</dbReference>
<feature type="compositionally biased region" description="Low complexity" evidence="6">
    <location>
        <begin position="92"/>
        <end position="129"/>
    </location>
</feature>
<feature type="region of interest" description="Disordered" evidence="6">
    <location>
        <begin position="92"/>
        <end position="130"/>
    </location>
</feature>
<dbReference type="SMART" id="SM00494">
    <property type="entry name" value="ChtBD2"/>
    <property type="match status" value="3"/>
</dbReference>
<dbReference type="InterPro" id="IPR036508">
    <property type="entry name" value="Chitin-bd_dom_sf"/>
</dbReference>
<feature type="signal peptide" evidence="7">
    <location>
        <begin position="1"/>
        <end position="21"/>
    </location>
</feature>
<dbReference type="PROSITE" id="PS50940">
    <property type="entry name" value="CHIT_BIND_II"/>
    <property type="match status" value="3"/>
</dbReference>
<keyword evidence="4" id="KW-1015">Disulfide bond</keyword>
<dbReference type="SUPFAM" id="SSF57625">
    <property type="entry name" value="Invertebrate chitin-binding proteins"/>
    <property type="match status" value="4"/>
</dbReference>
<dbReference type="PANTHER" id="PTHR23301">
    <property type="entry name" value="CHITIN BINDING PERITROPHIN-A"/>
    <property type="match status" value="1"/>
</dbReference>
<dbReference type="GO" id="GO:0005576">
    <property type="term" value="C:extracellular region"/>
    <property type="evidence" value="ECO:0007669"/>
    <property type="project" value="InterPro"/>
</dbReference>
<evidence type="ECO:0000256" key="5">
    <source>
        <dbReference type="ARBA" id="ARBA00023180"/>
    </source>
</evidence>
<keyword evidence="10" id="KW-1185">Reference proteome</keyword>
<keyword evidence="1" id="KW-0147">Chitin-binding</keyword>